<gene>
    <name evidence="4" type="ORF">RhiirA4_415842</name>
</gene>
<feature type="DNA-binding region" description="HMG box" evidence="2">
    <location>
        <begin position="171"/>
        <end position="233"/>
    </location>
</feature>
<dbReference type="EMBL" id="LLXI01000100">
    <property type="protein sequence ID" value="PKY40422.1"/>
    <property type="molecule type" value="Genomic_DNA"/>
</dbReference>
<evidence type="ECO:0000259" key="3">
    <source>
        <dbReference type="PROSITE" id="PS50118"/>
    </source>
</evidence>
<dbReference type="SUPFAM" id="SSF47095">
    <property type="entry name" value="HMG-box"/>
    <property type="match status" value="2"/>
</dbReference>
<dbReference type="Pfam" id="PF00505">
    <property type="entry name" value="HMG_box"/>
    <property type="match status" value="1"/>
</dbReference>
<comment type="caution">
    <text evidence="4">The sequence shown here is derived from an EMBL/GenBank/DDBJ whole genome shotgun (WGS) entry which is preliminary data.</text>
</comment>
<dbReference type="VEuPathDB" id="FungiDB:RhiirA1_387673"/>
<sequence length="236" mass="28078">MNTLGKLLTMHELKAMPSLFYKGRIVSVNLMRQYTDISQENVDIYEPSVSIPLIPEEPKRPPTAYILFYREFLSKTRSKEHKKLNVADAAKLAGAGWARLSPDEKNVYIDQYKKKVEEYKKEHDKWSKYLTPKVIYQENKRRRLVHEHKLKSAEKKLKLKLIKDPSITPPPKTPYAYYIMKRMNDEGTEDIGLNKLEQYAFDWEKLTLEDKQPYVKDLNEETIRYEQQMEVYRNLN</sequence>
<dbReference type="PROSITE" id="PS50118">
    <property type="entry name" value="HMG_BOX_2"/>
    <property type="match status" value="2"/>
</dbReference>
<dbReference type="SMART" id="SM00398">
    <property type="entry name" value="HMG"/>
    <property type="match status" value="2"/>
</dbReference>
<dbReference type="Proteomes" id="UP000234323">
    <property type="component" value="Unassembled WGS sequence"/>
</dbReference>
<dbReference type="InterPro" id="IPR036910">
    <property type="entry name" value="HMG_box_dom_sf"/>
</dbReference>
<evidence type="ECO:0000313" key="4">
    <source>
        <dbReference type="EMBL" id="PKY40422.1"/>
    </source>
</evidence>
<keyword evidence="5" id="KW-1185">Reference proteome</keyword>
<dbReference type="InterPro" id="IPR009071">
    <property type="entry name" value="HMG_box_dom"/>
</dbReference>
<keyword evidence="2" id="KW-0539">Nucleus</keyword>
<organism evidence="4 5">
    <name type="scientific">Rhizophagus irregularis</name>
    <dbReference type="NCBI Taxonomy" id="588596"/>
    <lineage>
        <taxon>Eukaryota</taxon>
        <taxon>Fungi</taxon>
        <taxon>Fungi incertae sedis</taxon>
        <taxon>Mucoromycota</taxon>
        <taxon>Glomeromycotina</taxon>
        <taxon>Glomeromycetes</taxon>
        <taxon>Glomerales</taxon>
        <taxon>Glomeraceae</taxon>
        <taxon>Rhizophagus</taxon>
    </lineage>
</organism>
<dbReference type="VEuPathDB" id="FungiDB:FUN_016141"/>
<feature type="domain" description="HMG box" evidence="3">
    <location>
        <begin position="171"/>
        <end position="233"/>
    </location>
</feature>
<reference evidence="4 5" key="1">
    <citation type="submission" date="2015-10" db="EMBL/GenBank/DDBJ databases">
        <title>Genome analyses suggest a sexual origin of heterokaryosis in a supposedly ancient asexual fungus.</title>
        <authorList>
            <person name="Ropars J."/>
            <person name="Sedzielewska K."/>
            <person name="Noel J."/>
            <person name="Charron P."/>
            <person name="Farinelli L."/>
            <person name="Marton T."/>
            <person name="Kruger M."/>
            <person name="Pelin A."/>
            <person name="Brachmann A."/>
            <person name="Corradi N."/>
        </authorList>
    </citation>
    <scope>NUCLEOTIDE SEQUENCE [LARGE SCALE GENOMIC DNA]</scope>
    <source>
        <strain evidence="4 5">A4</strain>
    </source>
</reference>
<feature type="DNA-binding region" description="HMG box" evidence="2">
    <location>
        <begin position="58"/>
        <end position="127"/>
    </location>
</feature>
<evidence type="ECO:0000256" key="2">
    <source>
        <dbReference type="PROSITE-ProRule" id="PRU00267"/>
    </source>
</evidence>
<evidence type="ECO:0000256" key="1">
    <source>
        <dbReference type="ARBA" id="ARBA00023125"/>
    </source>
</evidence>
<proteinExistence type="predicted"/>
<dbReference type="PANTHER" id="PTHR48112">
    <property type="entry name" value="HIGH MOBILITY GROUP PROTEIN DSP1"/>
    <property type="match status" value="1"/>
</dbReference>
<dbReference type="InterPro" id="IPR050342">
    <property type="entry name" value="HMGB"/>
</dbReference>
<dbReference type="GO" id="GO:0003677">
    <property type="term" value="F:DNA binding"/>
    <property type="evidence" value="ECO:0007669"/>
    <property type="project" value="UniProtKB-UniRule"/>
</dbReference>
<keyword evidence="1 2" id="KW-0238">DNA-binding</keyword>
<dbReference type="AlphaFoldDB" id="A0A2I1G1A0"/>
<dbReference type="Gene3D" id="1.10.30.10">
    <property type="entry name" value="High mobility group box domain"/>
    <property type="match status" value="2"/>
</dbReference>
<accession>A0A2I1G1A0</accession>
<dbReference type="GO" id="GO:0005634">
    <property type="term" value="C:nucleus"/>
    <property type="evidence" value="ECO:0007669"/>
    <property type="project" value="UniProtKB-UniRule"/>
</dbReference>
<feature type="domain" description="HMG box" evidence="3">
    <location>
        <begin position="58"/>
        <end position="127"/>
    </location>
</feature>
<name>A0A2I1G1A0_9GLOM</name>
<dbReference type="VEuPathDB" id="FungiDB:RhiirFUN_014158"/>
<dbReference type="OrthoDB" id="5550281at2759"/>
<evidence type="ECO:0000313" key="5">
    <source>
        <dbReference type="Proteomes" id="UP000234323"/>
    </source>
</evidence>
<protein>
    <recommendedName>
        <fullName evidence="3">HMG box domain-containing protein</fullName>
    </recommendedName>
</protein>